<dbReference type="Proteomes" id="UP000230002">
    <property type="component" value="Unassembled WGS sequence"/>
</dbReference>
<accession>A0A2G8RYE9</accession>
<reference evidence="1 2" key="1">
    <citation type="journal article" date="2015" name="Sci. Rep.">
        <title>Chromosome-level genome map provides insights into diverse defense mechanisms in the medicinal fungus Ganoderma sinense.</title>
        <authorList>
            <person name="Zhu Y."/>
            <person name="Xu J."/>
            <person name="Sun C."/>
            <person name="Zhou S."/>
            <person name="Xu H."/>
            <person name="Nelson D.R."/>
            <person name="Qian J."/>
            <person name="Song J."/>
            <person name="Luo H."/>
            <person name="Xiang L."/>
            <person name="Li Y."/>
            <person name="Xu Z."/>
            <person name="Ji A."/>
            <person name="Wang L."/>
            <person name="Lu S."/>
            <person name="Hayward A."/>
            <person name="Sun W."/>
            <person name="Li X."/>
            <person name="Schwartz D.C."/>
            <person name="Wang Y."/>
            <person name="Chen S."/>
        </authorList>
    </citation>
    <scope>NUCLEOTIDE SEQUENCE [LARGE SCALE GENOMIC DNA]</scope>
    <source>
        <strain evidence="1 2">ZZ0214-1</strain>
    </source>
</reference>
<sequence length="75" mass="8181">MPQTLSSAYDEMLSFFLDGGSFCPTELEQDVETMVQDSSDPDPGSPFGAWNDTRAFEAGDLYTVTAAVCCETEVR</sequence>
<proteinExistence type="predicted"/>
<comment type="caution">
    <text evidence="1">The sequence shown here is derived from an EMBL/GenBank/DDBJ whole genome shotgun (WGS) entry which is preliminary data.</text>
</comment>
<gene>
    <name evidence="1" type="ORF">GSI_12298</name>
</gene>
<keyword evidence="2" id="KW-1185">Reference proteome</keyword>
<evidence type="ECO:0000313" key="1">
    <source>
        <dbReference type="EMBL" id="PIL26540.1"/>
    </source>
</evidence>
<dbReference type="EMBL" id="AYKW01000045">
    <property type="protein sequence ID" value="PIL26540.1"/>
    <property type="molecule type" value="Genomic_DNA"/>
</dbReference>
<organism evidence="1 2">
    <name type="scientific">Ganoderma sinense ZZ0214-1</name>
    <dbReference type="NCBI Taxonomy" id="1077348"/>
    <lineage>
        <taxon>Eukaryota</taxon>
        <taxon>Fungi</taxon>
        <taxon>Dikarya</taxon>
        <taxon>Basidiomycota</taxon>
        <taxon>Agaricomycotina</taxon>
        <taxon>Agaricomycetes</taxon>
        <taxon>Polyporales</taxon>
        <taxon>Polyporaceae</taxon>
        <taxon>Ganoderma</taxon>
    </lineage>
</organism>
<name>A0A2G8RYE9_9APHY</name>
<evidence type="ECO:0000313" key="2">
    <source>
        <dbReference type="Proteomes" id="UP000230002"/>
    </source>
</evidence>
<protein>
    <submittedName>
        <fullName evidence="1">Uncharacterized protein</fullName>
    </submittedName>
</protein>
<dbReference type="AlphaFoldDB" id="A0A2G8RYE9"/>